<proteinExistence type="predicted"/>
<evidence type="ECO:0000313" key="3">
    <source>
        <dbReference type="Proteomes" id="UP000007431"/>
    </source>
</evidence>
<accession>D8QBU4</accession>
<dbReference type="GeneID" id="9591139"/>
<dbReference type="OrthoDB" id="10401240at2759"/>
<reference evidence="2 3" key="1">
    <citation type="journal article" date="2010" name="Nat. Biotechnol.">
        <title>Genome sequence of the model mushroom Schizophyllum commune.</title>
        <authorList>
            <person name="Ohm R.A."/>
            <person name="de Jong J.F."/>
            <person name="Lugones L.G."/>
            <person name="Aerts A."/>
            <person name="Kothe E."/>
            <person name="Stajich J.E."/>
            <person name="de Vries R.P."/>
            <person name="Record E."/>
            <person name="Levasseur A."/>
            <person name="Baker S.E."/>
            <person name="Bartholomew K.A."/>
            <person name="Coutinho P.M."/>
            <person name="Erdmann S."/>
            <person name="Fowler T.J."/>
            <person name="Gathman A.C."/>
            <person name="Lombard V."/>
            <person name="Henrissat B."/>
            <person name="Knabe N."/>
            <person name="Kuees U."/>
            <person name="Lilly W.W."/>
            <person name="Lindquist E."/>
            <person name="Lucas S."/>
            <person name="Magnuson J.K."/>
            <person name="Piumi F."/>
            <person name="Raudaskoski M."/>
            <person name="Salamov A."/>
            <person name="Schmutz J."/>
            <person name="Schwarze F.W.M.R."/>
            <person name="vanKuyk P.A."/>
            <person name="Horton J.S."/>
            <person name="Grigoriev I.V."/>
            <person name="Woesten H.A.B."/>
        </authorList>
    </citation>
    <scope>NUCLEOTIDE SEQUENCE [LARGE SCALE GENOMIC DNA]</scope>
    <source>
        <strain evidence="3">H4-8 / FGSC 9210</strain>
    </source>
</reference>
<name>D8QBU4_SCHCM</name>
<sequence length="778" mass="85773">MDRHFLNPHLGAMPDSTARRDARKRTYAEAGAQTGPWPGAAGGAGEPQRSPRSSKRRKTTSTGQGTAQTEQETTPMEQEPTSPEENPPEVPASSSESHSASASNWLPVFYEWLPIHDTYDYSLYRCRSWPPNPAPGRTWLATDHGRLIYVAPCAAYYDQRMEPWEGDIDLYEAVQLCNFHKSYDMPYPARYDDEDGTLLISDDLHEQPSLILKVGDTLFAVDGEELLDGLSNGEVWEREWAQRHNGDVLTRYGQPVLEIHPDITVEDMAHYLRYMLKDKGRYPLFFVFDAGVGPVHVDFKAALGLLRISTLYEDKRARDLALKCLTLFFPSSAPRKGMPGVMRVDSVKEKEEFLHTHALRALPVLLQARAHAQIPAALYAAAQEPLSAIVASPASDLIMMVRHKLTSAFPDLCESTVDRALLLLDGSTQPCRCAGGTSALHFVKKACWVYLDLSSGDGLRVNLLTRPDDMLAGDRFCRTCAKALRVALRRWEDAAWQRLPSLCGYASWDDVHEQVRSLERPTFDLSILHHVEGVSAMKMRELASVKLAPRSGLNIRRLAHLAIGAQKVSSRQTTSVPRGVRSARSGGRASTALALLLVGDAEPSVARQLADASVPFTDHFVTDDIHLATSSRFLCRRDPSSWVLRVVFRALPCMILRVRAPVGTGAVEVARYGGGELDAGRPPCLALDLAVHSLDADYEAGGLEKVGRGSTNGVRQKRGKRTVIDRISLEIGKECISVAFPTKYALTGTKITPAKVSGTNDSRESDGLEGARRGDRCL</sequence>
<feature type="compositionally biased region" description="Basic and acidic residues" evidence="1">
    <location>
        <begin position="17"/>
        <end position="27"/>
    </location>
</feature>
<feature type="compositionally biased region" description="Basic and acidic residues" evidence="1">
    <location>
        <begin position="761"/>
        <end position="778"/>
    </location>
</feature>
<dbReference type="RefSeq" id="XP_003029318.1">
    <property type="nucleotide sequence ID" value="XM_003029272.1"/>
</dbReference>
<dbReference type="HOGENOM" id="CLU_359865_0_0_1"/>
<dbReference type="KEGG" id="scm:SCHCO_02691098"/>
<gene>
    <name evidence="2" type="ORF">SCHCODRAFT_236539</name>
</gene>
<feature type="region of interest" description="Disordered" evidence="1">
    <location>
        <begin position="753"/>
        <end position="778"/>
    </location>
</feature>
<feature type="region of interest" description="Disordered" evidence="1">
    <location>
        <begin position="1"/>
        <end position="98"/>
    </location>
</feature>
<dbReference type="VEuPathDB" id="FungiDB:SCHCODRAFT_02691098"/>
<dbReference type="AlphaFoldDB" id="D8QBU4"/>
<organism evidence="3">
    <name type="scientific">Schizophyllum commune (strain H4-8 / FGSC 9210)</name>
    <name type="common">Split gill fungus</name>
    <dbReference type="NCBI Taxonomy" id="578458"/>
    <lineage>
        <taxon>Eukaryota</taxon>
        <taxon>Fungi</taxon>
        <taxon>Dikarya</taxon>
        <taxon>Basidiomycota</taxon>
        <taxon>Agaricomycotina</taxon>
        <taxon>Agaricomycetes</taxon>
        <taxon>Agaricomycetidae</taxon>
        <taxon>Agaricales</taxon>
        <taxon>Schizophyllaceae</taxon>
        <taxon>Schizophyllum</taxon>
    </lineage>
</organism>
<feature type="compositionally biased region" description="Low complexity" evidence="1">
    <location>
        <begin position="60"/>
        <end position="84"/>
    </location>
</feature>
<dbReference type="Proteomes" id="UP000007431">
    <property type="component" value="Unassembled WGS sequence"/>
</dbReference>
<dbReference type="EMBL" id="GL377309">
    <property type="protein sequence ID" value="EFI94415.1"/>
    <property type="molecule type" value="Genomic_DNA"/>
</dbReference>
<protein>
    <submittedName>
        <fullName evidence="2">Uncharacterized protein</fullName>
    </submittedName>
</protein>
<keyword evidence="3" id="KW-1185">Reference proteome</keyword>
<evidence type="ECO:0000313" key="2">
    <source>
        <dbReference type="EMBL" id="EFI94415.1"/>
    </source>
</evidence>
<evidence type="ECO:0000256" key="1">
    <source>
        <dbReference type="SAM" id="MobiDB-lite"/>
    </source>
</evidence>
<feature type="compositionally biased region" description="Low complexity" evidence="1">
    <location>
        <begin position="30"/>
        <end position="39"/>
    </location>
</feature>
<dbReference type="InParanoid" id="D8QBU4"/>